<dbReference type="EMBL" id="JANCMU010000001">
    <property type="protein sequence ID" value="MDG4945203.1"/>
    <property type="molecule type" value="Genomic_DNA"/>
</dbReference>
<feature type="region of interest" description="Disordered" evidence="1">
    <location>
        <begin position="76"/>
        <end position="98"/>
    </location>
</feature>
<gene>
    <name evidence="3" type="ORF">NMK71_02150</name>
</gene>
<accession>A0A9X4MUT0</accession>
<dbReference type="Proteomes" id="UP001152599">
    <property type="component" value="Unassembled WGS sequence"/>
</dbReference>
<feature type="signal peptide" evidence="2">
    <location>
        <begin position="1"/>
        <end position="19"/>
    </location>
</feature>
<feature type="chain" id="PRO_5040858744" description="Secreted protein" evidence="2">
    <location>
        <begin position="20"/>
        <end position="98"/>
    </location>
</feature>
<organism evidence="3 4">
    <name type="scientific">Profundicola chukchiensis</name>
    <dbReference type="NCBI Taxonomy" id="2961959"/>
    <lineage>
        <taxon>Bacteria</taxon>
        <taxon>Pseudomonadati</taxon>
        <taxon>Bacteroidota</taxon>
        <taxon>Flavobacteriia</taxon>
        <taxon>Flavobacteriales</taxon>
        <taxon>Weeksellaceae</taxon>
        <taxon>Profundicola</taxon>
    </lineage>
</organism>
<keyword evidence="4" id="KW-1185">Reference proteome</keyword>
<comment type="caution">
    <text evidence="3">The sequence shown here is derived from an EMBL/GenBank/DDBJ whole genome shotgun (WGS) entry which is preliminary data.</text>
</comment>
<evidence type="ECO:0000313" key="4">
    <source>
        <dbReference type="Proteomes" id="UP001152599"/>
    </source>
</evidence>
<reference evidence="3" key="1">
    <citation type="submission" date="2022-07" db="EMBL/GenBank/DDBJ databases">
        <title>Description and genome-wide analysis of Profundicola chukchiensis gen. nov., sp. nov., marine bacteria isolated from bottom sediments of the Chukchi Sea.</title>
        <authorList>
            <person name="Romanenko L."/>
            <person name="Otstavnykh N."/>
            <person name="Kurilenko V."/>
            <person name="Eremeev V."/>
            <person name="Velansky P."/>
            <person name="Mikhailov V."/>
            <person name="Isaeva M."/>
        </authorList>
    </citation>
    <scope>NUCLEOTIDE SEQUENCE</scope>
    <source>
        <strain evidence="3">KMM 9713</strain>
    </source>
</reference>
<evidence type="ECO:0000256" key="2">
    <source>
        <dbReference type="SAM" id="SignalP"/>
    </source>
</evidence>
<evidence type="ECO:0008006" key="5">
    <source>
        <dbReference type="Google" id="ProtNLM"/>
    </source>
</evidence>
<name>A0A9X4MUT0_9FLAO</name>
<evidence type="ECO:0000256" key="1">
    <source>
        <dbReference type="SAM" id="MobiDB-lite"/>
    </source>
</evidence>
<dbReference type="AlphaFoldDB" id="A0A9X4MUT0"/>
<keyword evidence="2" id="KW-0732">Signal</keyword>
<protein>
    <recommendedName>
        <fullName evidence="5">Secreted protein</fullName>
    </recommendedName>
</protein>
<proteinExistence type="predicted"/>
<sequence length="98" mass="10665">MKNLFFTLAFMLIGTFAFASMGNLETNSIKLETEVVEVIKIASSVELPPCEYCVYATHGTFCSMAGDCKTARKKAHQQAQEALQPAPTDPQPPSSSFT</sequence>
<feature type="compositionally biased region" description="Pro residues" evidence="1">
    <location>
        <begin position="87"/>
        <end position="98"/>
    </location>
</feature>
<evidence type="ECO:0000313" key="3">
    <source>
        <dbReference type="EMBL" id="MDG4945203.1"/>
    </source>
</evidence>
<dbReference type="RefSeq" id="WP_304416661.1">
    <property type="nucleotide sequence ID" value="NZ_JANAIE010000003.1"/>
</dbReference>